<reference evidence="2 3" key="1">
    <citation type="submission" date="2023-07" db="EMBL/GenBank/DDBJ databases">
        <authorList>
            <person name="Peeters C."/>
        </authorList>
    </citation>
    <scope>NUCLEOTIDE SEQUENCE [LARGE SCALE GENOMIC DNA]</scope>
    <source>
        <strain evidence="2 3">LMG 18096</strain>
    </source>
</reference>
<comment type="caution">
    <text evidence="2">The sequence shown here is derived from an EMBL/GenBank/DDBJ whole genome shotgun (WGS) entry which is preliminary data.</text>
</comment>
<feature type="transmembrane region" description="Helical" evidence="1">
    <location>
        <begin position="157"/>
        <end position="177"/>
    </location>
</feature>
<accession>A0ABC8QJG2</accession>
<keyword evidence="1" id="KW-0472">Membrane</keyword>
<keyword evidence="3" id="KW-1185">Reference proteome</keyword>
<feature type="transmembrane region" description="Helical" evidence="1">
    <location>
        <begin position="111"/>
        <end position="137"/>
    </location>
</feature>
<evidence type="ECO:0000256" key="1">
    <source>
        <dbReference type="SAM" id="Phobius"/>
    </source>
</evidence>
<feature type="transmembrane region" description="Helical" evidence="1">
    <location>
        <begin position="83"/>
        <end position="105"/>
    </location>
</feature>
<keyword evidence="1" id="KW-0812">Transmembrane</keyword>
<proteinExistence type="predicted"/>
<evidence type="ECO:0000313" key="2">
    <source>
        <dbReference type="EMBL" id="CAJ0791657.1"/>
    </source>
</evidence>
<feature type="transmembrane region" description="Helical" evidence="1">
    <location>
        <begin position="49"/>
        <end position="71"/>
    </location>
</feature>
<dbReference type="Proteomes" id="UP001189663">
    <property type="component" value="Unassembled WGS sequence"/>
</dbReference>
<feature type="transmembrane region" description="Helical" evidence="1">
    <location>
        <begin position="21"/>
        <end position="43"/>
    </location>
</feature>
<gene>
    <name evidence="2" type="ORF">LMG18096_02571</name>
</gene>
<organism evidence="2 3">
    <name type="scientific">Ralstonia holmesii</name>
    <dbReference type="NCBI Taxonomy" id="3058602"/>
    <lineage>
        <taxon>Bacteria</taxon>
        <taxon>Pseudomonadati</taxon>
        <taxon>Pseudomonadota</taxon>
        <taxon>Betaproteobacteria</taxon>
        <taxon>Burkholderiales</taxon>
        <taxon>Burkholderiaceae</taxon>
        <taxon>Ralstonia</taxon>
    </lineage>
</organism>
<feature type="transmembrane region" description="Helical" evidence="1">
    <location>
        <begin position="197"/>
        <end position="218"/>
    </location>
</feature>
<dbReference type="AlphaFoldDB" id="A0ABC8QJG2"/>
<name>A0ABC8QJG2_9RALS</name>
<keyword evidence="1" id="KW-1133">Transmembrane helix</keyword>
<sequence length="243" mass="25872">MKIPKGATIKAAYRSAFQIPLRHPLLTVLTTVGLLMLTVAGTNGEFRPWFFMTLLMMAQTLVTVPLQVAGYRLVLRRETNNQAWSLQTVAFCLLAVLSGAGFMLIAKLRLMLGLIGAVGQFGLYYLYYRLILALPALATDAGRSPLRLSWNATAGRVWSIFVVMTAGTAPIIVASVLMLTTGQVSMVGVSQTPIGSVLQAAIAVISTFLVVGTISAIYQNLLGGLDFPSGPDEVAPSDAVPLG</sequence>
<protein>
    <recommendedName>
        <fullName evidence="4">Transmembrane protein</fullName>
    </recommendedName>
</protein>
<dbReference type="RefSeq" id="WP_316683884.1">
    <property type="nucleotide sequence ID" value="NZ_CATZAT010000004.1"/>
</dbReference>
<dbReference type="EMBL" id="CATZAT010000004">
    <property type="protein sequence ID" value="CAJ0791657.1"/>
    <property type="molecule type" value="Genomic_DNA"/>
</dbReference>
<evidence type="ECO:0008006" key="4">
    <source>
        <dbReference type="Google" id="ProtNLM"/>
    </source>
</evidence>
<evidence type="ECO:0000313" key="3">
    <source>
        <dbReference type="Proteomes" id="UP001189663"/>
    </source>
</evidence>